<dbReference type="EMBL" id="CAJNOJ010000098">
    <property type="protein sequence ID" value="CAF1102286.1"/>
    <property type="molecule type" value="Genomic_DNA"/>
</dbReference>
<dbReference type="AlphaFoldDB" id="A0A815RRQ9"/>
<accession>A0A815RRQ9</accession>
<evidence type="ECO:0000313" key="2">
    <source>
        <dbReference type="EMBL" id="CAF1481521.1"/>
    </source>
</evidence>
<name>A0A815RRQ9_ADIRI</name>
<evidence type="ECO:0000313" key="1">
    <source>
        <dbReference type="EMBL" id="CAF1102286.1"/>
    </source>
</evidence>
<evidence type="ECO:0000313" key="3">
    <source>
        <dbReference type="Proteomes" id="UP000663828"/>
    </source>
</evidence>
<gene>
    <name evidence="1" type="ORF">EDS130_LOCUS20048</name>
    <name evidence="2" type="ORF">XAT740_LOCUS38559</name>
</gene>
<organism evidence="2 3">
    <name type="scientific">Adineta ricciae</name>
    <name type="common">Rotifer</name>
    <dbReference type="NCBI Taxonomy" id="249248"/>
    <lineage>
        <taxon>Eukaryota</taxon>
        <taxon>Metazoa</taxon>
        <taxon>Spiralia</taxon>
        <taxon>Gnathifera</taxon>
        <taxon>Rotifera</taxon>
        <taxon>Eurotatoria</taxon>
        <taxon>Bdelloidea</taxon>
        <taxon>Adinetida</taxon>
        <taxon>Adinetidae</taxon>
        <taxon>Adineta</taxon>
    </lineage>
</organism>
<dbReference type="Proteomes" id="UP000663828">
    <property type="component" value="Unassembled WGS sequence"/>
</dbReference>
<keyword evidence="3" id="KW-1185">Reference proteome</keyword>
<comment type="caution">
    <text evidence="2">The sequence shown here is derived from an EMBL/GenBank/DDBJ whole genome shotgun (WGS) entry which is preliminary data.</text>
</comment>
<protein>
    <submittedName>
        <fullName evidence="2">Uncharacterized protein</fullName>
    </submittedName>
</protein>
<reference evidence="2" key="1">
    <citation type="submission" date="2021-02" db="EMBL/GenBank/DDBJ databases">
        <authorList>
            <person name="Nowell W R."/>
        </authorList>
    </citation>
    <scope>NUCLEOTIDE SEQUENCE</scope>
</reference>
<proteinExistence type="predicted"/>
<sequence length="122" mass="13827">MFAQYHCEPYQFSSACPCACSVVAFAARVGGKIDPEFLMQCQILDPKFQKAVDSLKAVPLNFEAASDYYNYQENIFIDLGAPNPTQFYDPWEFKQFNSWIGSGEQLHSTLGFDSNDIIIDFI</sequence>
<dbReference type="OrthoDB" id="10008201at2759"/>
<dbReference type="Proteomes" id="UP000663852">
    <property type="component" value="Unassembled WGS sequence"/>
</dbReference>
<dbReference type="EMBL" id="CAJNOR010004179">
    <property type="protein sequence ID" value="CAF1481521.1"/>
    <property type="molecule type" value="Genomic_DNA"/>
</dbReference>